<dbReference type="eggNOG" id="COG0789">
    <property type="taxonomic scope" value="Bacteria"/>
</dbReference>
<sequence>MKTMDVCNRLGVTPKGLRVYEEKGLVVPKRNKNGYRNYSDIDMLRLREILLLKDLGFSLQEIKVLLDKNIDDGYVFVRSLYFQKQAIQKKIQGLKNIEKTIEDSIDSILNDNENNQIYFDTMERVLEKNKKTISNWTDQWSFDTWAMNYDQSLSKNNDELELFKDYPMVLEEVRKEIKTTNPEKILDLGCGTGNLTGLYSEELHVYGIDQSLEMLLQCKNKYPKMKIKLGNFLDEIYVDGVKFDCIATTYAFHHLTEIEKEKAIDYMLNSLNPKGKIVIGDLMFFNVEDREEKRREFIANGRDDLWEIVEDEFYSDVKKLKDYVEKKGIGFRYKHLVNFTWMIVIGD</sequence>
<dbReference type="eggNOG" id="COG2226">
    <property type="taxonomic scope" value="Bacteria"/>
</dbReference>
<protein>
    <submittedName>
        <fullName evidence="5">Transcriptional regulator, MerR family</fullName>
    </submittedName>
</protein>
<dbReference type="Pfam" id="PF13411">
    <property type="entry name" value="MerR_1"/>
    <property type="match status" value="1"/>
</dbReference>
<dbReference type="PANTHER" id="PTHR30204:SF94">
    <property type="entry name" value="HEAVY METAL-DEPENDENT TRANSCRIPTIONAL REGULATOR HI_0293-RELATED"/>
    <property type="match status" value="1"/>
</dbReference>
<name>A8MKG4_ALKOO</name>
<organism evidence="5 6">
    <name type="scientific">Alkaliphilus oremlandii (strain OhILAs)</name>
    <name type="common">Clostridium oremlandii (strain OhILAs)</name>
    <dbReference type="NCBI Taxonomy" id="350688"/>
    <lineage>
        <taxon>Bacteria</taxon>
        <taxon>Bacillati</taxon>
        <taxon>Bacillota</taxon>
        <taxon>Clostridia</taxon>
        <taxon>Peptostreptococcales</taxon>
        <taxon>Natronincolaceae</taxon>
        <taxon>Alkaliphilus</taxon>
    </lineage>
</organism>
<evidence type="ECO:0000256" key="3">
    <source>
        <dbReference type="ARBA" id="ARBA00023163"/>
    </source>
</evidence>
<dbReference type="EMBL" id="CP000853">
    <property type="protein sequence ID" value="ABW20296.1"/>
    <property type="molecule type" value="Genomic_DNA"/>
</dbReference>
<keyword evidence="2" id="KW-0238">DNA-binding</keyword>
<dbReference type="InterPro" id="IPR000551">
    <property type="entry name" value="MerR-type_HTH_dom"/>
</dbReference>
<proteinExistence type="predicted"/>
<dbReference type="HOGENOM" id="CLU_793895_0_0_9"/>
<dbReference type="SMART" id="SM00422">
    <property type="entry name" value="HTH_MERR"/>
    <property type="match status" value="1"/>
</dbReference>
<evidence type="ECO:0000256" key="2">
    <source>
        <dbReference type="ARBA" id="ARBA00023125"/>
    </source>
</evidence>
<dbReference type="InterPro" id="IPR029063">
    <property type="entry name" value="SAM-dependent_MTases_sf"/>
</dbReference>
<dbReference type="PANTHER" id="PTHR30204">
    <property type="entry name" value="REDOX-CYCLING DRUG-SENSING TRANSCRIPTIONAL ACTIVATOR SOXR"/>
    <property type="match status" value="1"/>
</dbReference>
<evidence type="ECO:0000256" key="1">
    <source>
        <dbReference type="ARBA" id="ARBA00023015"/>
    </source>
</evidence>
<keyword evidence="1" id="KW-0805">Transcription regulation</keyword>
<dbReference type="OrthoDB" id="122388at2"/>
<dbReference type="KEGG" id="aoe:Clos_2765"/>
<evidence type="ECO:0000313" key="6">
    <source>
        <dbReference type="Proteomes" id="UP000000269"/>
    </source>
</evidence>
<dbReference type="CDD" id="cd02440">
    <property type="entry name" value="AdoMet_MTases"/>
    <property type="match status" value="1"/>
</dbReference>
<keyword evidence="3" id="KW-0804">Transcription</keyword>
<accession>A8MKG4</accession>
<dbReference type="PROSITE" id="PS50937">
    <property type="entry name" value="HTH_MERR_2"/>
    <property type="match status" value="1"/>
</dbReference>
<dbReference type="InterPro" id="IPR041698">
    <property type="entry name" value="Methyltransf_25"/>
</dbReference>
<gene>
    <name evidence="5" type="ordered locus">Clos_2765</name>
</gene>
<dbReference type="RefSeq" id="WP_012160603.1">
    <property type="nucleotide sequence ID" value="NC_009922.1"/>
</dbReference>
<dbReference type="GO" id="GO:0003700">
    <property type="term" value="F:DNA-binding transcription factor activity"/>
    <property type="evidence" value="ECO:0007669"/>
    <property type="project" value="InterPro"/>
</dbReference>
<dbReference type="Proteomes" id="UP000000269">
    <property type="component" value="Chromosome"/>
</dbReference>
<dbReference type="AlphaFoldDB" id="A8MKG4"/>
<dbReference type="Pfam" id="PF13649">
    <property type="entry name" value="Methyltransf_25"/>
    <property type="match status" value="1"/>
</dbReference>
<dbReference type="SUPFAM" id="SSF53335">
    <property type="entry name" value="S-adenosyl-L-methionine-dependent methyltransferases"/>
    <property type="match status" value="1"/>
</dbReference>
<evidence type="ECO:0000313" key="5">
    <source>
        <dbReference type="EMBL" id="ABW20296.1"/>
    </source>
</evidence>
<dbReference type="InterPro" id="IPR047057">
    <property type="entry name" value="MerR_fam"/>
</dbReference>
<dbReference type="GO" id="GO:0003677">
    <property type="term" value="F:DNA binding"/>
    <property type="evidence" value="ECO:0007669"/>
    <property type="project" value="UniProtKB-KW"/>
</dbReference>
<dbReference type="SUPFAM" id="SSF46955">
    <property type="entry name" value="Putative DNA-binding domain"/>
    <property type="match status" value="1"/>
</dbReference>
<dbReference type="CDD" id="cd00592">
    <property type="entry name" value="HTH_MerR-like"/>
    <property type="match status" value="1"/>
</dbReference>
<keyword evidence="6" id="KW-1185">Reference proteome</keyword>
<feature type="domain" description="HTH merR-type" evidence="4">
    <location>
        <begin position="1"/>
        <end position="68"/>
    </location>
</feature>
<dbReference type="Gene3D" id="3.40.50.150">
    <property type="entry name" value="Vaccinia Virus protein VP39"/>
    <property type="match status" value="1"/>
</dbReference>
<dbReference type="InterPro" id="IPR009061">
    <property type="entry name" value="DNA-bd_dom_put_sf"/>
</dbReference>
<dbReference type="Gene3D" id="1.10.1660.10">
    <property type="match status" value="1"/>
</dbReference>
<evidence type="ECO:0000259" key="4">
    <source>
        <dbReference type="PROSITE" id="PS50937"/>
    </source>
</evidence>
<dbReference type="STRING" id="350688.Clos_2765"/>
<reference evidence="6" key="1">
    <citation type="submission" date="2007-10" db="EMBL/GenBank/DDBJ databases">
        <title>Complete genome of Alkaliphilus oremlandii OhILAs.</title>
        <authorList>
            <person name="Copeland A."/>
            <person name="Lucas S."/>
            <person name="Lapidus A."/>
            <person name="Barry K."/>
            <person name="Detter J.C."/>
            <person name="Glavina del Rio T."/>
            <person name="Hammon N."/>
            <person name="Israni S."/>
            <person name="Dalin E."/>
            <person name="Tice H."/>
            <person name="Pitluck S."/>
            <person name="Chain P."/>
            <person name="Malfatti S."/>
            <person name="Shin M."/>
            <person name="Vergez L."/>
            <person name="Schmutz J."/>
            <person name="Larimer F."/>
            <person name="Land M."/>
            <person name="Hauser L."/>
            <person name="Kyrpides N."/>
            <person name="Mikhailova N."/>
            <person name="Stolz J.F."/>
            <person name="Dawson A."/>
            <person name="Fisher E."/>
            <person name="Crable B."/>
            <person name="Perera E."/>
            <person name="Lisak J."/>
            <person name="Ranganathan M."/>
            <person name="Basu P."/>
            <person name="Richardson P."/>
        </authorList>
    </citation>
    <scope>NUCLEOTIDE SEQUENCE [LARGE SCALE GENOMIC DNA]</scope>
    <source>
        <strain evidence="6">OhILAs</strain>
    </source>
</reference>